<dbReference type="OrthoDB" id="5572108at2759"/>
<dbReference type="Gene3D" id="3.90.640.10">
    <property type="entry name" value="Actin, Chain A, domain 4"/>
    <property type="match status" value="1"/>
</dbReference>
<dbReference type="RefSeq" id="XP_024665766.1">
    <property type="nucleotide sequence ID" value="XM_024809998.1"/>
</dbReference>
<proteinExistence type="inferred from homology"/>
<reference evidence="3 4" key="1">
    <citation type="submission" date="2017-04" db="EMBL/GenBank/DDBJ databases">
        <title>Genome sequencing of [Candida] sorbophila.</title>
        <authorList>
            <person name="Ahn J.O."/>
        </authorList>
    </citation>
    <scope>NUCLEOTIDE SEQUENCE [LARGE SCALE GENOMIC DNA]</scope>
    <source>
        <strain evidence="3 4">DS02</strain>
    </source>
</reference>
<dbReference type="InterPro" id="IPR043129">
    <property type="entry name" value="ATPase_NBD"/>
</dbReference>
<dbReference type="PANTHER" id="PTHR11937">
    <property type="entry name" value="ACTIN"/>
    <property type="match status" value="1"/>
</dbReference>
<dbReference type="Gene3D" id="3.30.420.40">
    <property type="match status" value="1"/>
</dbReference>
<accession>A0A2T0FLF4</accession>
<dbReference type="STRING" id="45607.A0A2T0FLF4"/>
<dbReference type="EMBL" id="NDIQ01000022">
    <property type="protein sequence ID" value="PRT55821.1"/>
    <property type="molecule type" value="Genomic_DNA"/>
</dbReference>
<evidence type="ECO:0000256" key="2">
    <source>
        <dbReference type="SAM" id="MobiDB-lite"/>
    </source>
</evidence>
<sequence>MSEKPKVRRREGKFVREDNGLKLTTFKAIPPINQKNYYTEYLKRDSQLLVNLPRKGETPAPETASTKDEPLDDDEEMTKTIVIHPGSQNLRLGLATSFAPVVVPMAYARRIDEGKTELDSELDPTQEEYEASYAKVRQDFKERMKFYKRRIVGNGDDIVRSFNGRQEGEKQLDEDKSWTTDQKLVFGSQALELDDTYEVVWPLLNGELNEGEYRSPEELRTDLYRIINAAVENNLEIPASQFKQYSVVLLIPDLYDRNYVEVFVELLTGEMGFTKISLLQESVAATFGAGISSACIVDVGAQTTKVTCVDEGMAIADSRVNLKFGGKDITKTLARMLSDHQFPHHVYLSKMWDFNLIEWIKQKYCTCNDAEMAVQLYSFYSRQPNQPTLKYNFKTFDEVMLPILGLFYPELFGHRHKLEGRRKLFPVPENIYDGTPANPISDAMINISLKTLAVFGERYQEKIARELAEKEATADVKKEETADIKEDTVGIDDTASIANSASRSGTPAAETGQAKAAALKAMIQQQVKTQMEVFQAIDPQKVLLAPLDHAIIESIAQAAARTGTAPATYYENIMVIGGGANFPGFHVLLTDRLSMWNQKKDVGDIAVMAMPREMEPDNVVWKGGSVFAKLKIIDELWVTLDDWQILGSRVLQYKTLFAY</sequence>
<keyword evidence="4" id="KW-1185">Reference proteome</keyword>
<dbReference type="CDD" id="cd10206">
    <property type="entry name" value="ASKHA_NBD_Arp8-like"/>
    <property type="match status" value="1"/>
</dbReference>
<feature type="region of interest" description="Disordered" evidence="2">
    <location>
        <begin position="52"/>
        <end position="73"/>
    </location>
</feature>
<organism evidence="3 4">
    <name type="scientific">Wickerhamiella sorbophila</name>
    <dbReference type="NCBI Taxonomy" id="45607"/>
    <lineage>
        <taxon>Eukaryota</taxon>
        <taxon>Fungi</taxon>
        <taxon>Dikarya</taxon>
        <taxon>Ascomycota</taxon>
        <taxon>Saccharomycotina</taxon>
        <taxon>Dipodascomycetes</taxon>
        <taxon>Dipodascales</taxon>
        <taxon>Trichomonascaceae</taxon>
        <taxon>Wickerhamiella</taxon>
    </lineage>
</organism>
<name>A0A2T0FLF4_9ASCO</name>
<evidence type="ECO:0000313" key="3">
    <source>
        <dbReference type="EMBL" id="PRT55821.1"/>
    </source>
</evidence>
<evidence type="ECO:0000313" key="4">
    <source>
        <dbReference type="Proteomes" id="UP000238350"/>
    </source>
</evidence>
<dbReference type="Proteomes" id="UP000238350">
    <property type="component" value="Unassembled WGS sequence"/>
</dbReference>
<comment type="caution">
    <text evidence="3">The sequence shown here is derived from an EMBL/GenBank/DDBJ whole genome shotgun (WGS) entry which is preliminary data.</text>
</comment>
<comment type="similarity">
    <text evidence="1">Belongs to the actin family.</text>
</comment>
<protein>
    <submittedName>
        <fullName evidence="3">Putative actin-related protein 8</fullName>
    </submittedName>
</protein>
<dbReference type="Gene3D" id="3.30.420.580">
    <property type="match status" value="1"/>
</dbReference>
<dbReference type="AlphaFoldDB" id="A0A2T0FLF4"/>
<evidence type="ECO:0000256" key="1">
    <source>
        <dbReference type="RuleBase" id="RU000487"/>
    </source>
</evidence>
<dbReference type="SUPFAM" id="SSF53067">
    <property type="entry name" value="Actin-like ATPase domain"/>
    <property type="match status" value="2"/>
</dbReference>
<gene>
    <name evidence="3" type="ORF">B9G98_03441</name>
</gene>
<dbReference type="InterPro" id="IPR004000">
    <property type="entry name" value="Actin"/>
</dbReference>
<dbReference type="SMART" id="SM00268">
    <property type="entry name" value="ACTIN"/>
    <property type="match status" value="1"/>
</dbReference>
<dbReference type="GeneID" id="36517189"/>
<dbReference type="Pfam" id="PF00022">
    <property type="entry name" value="Actin"/>
    <property type="match status" value="2"/>
</dbReference>